<organism evidence="1 2">
    <name type="scientific">Brachionus plicatilis</name>
    <name type="common">Marine rotifer</name>
    <name type="synonym">Brachionus muelleri</name>
    <dbReference type="NCBI Taxonomy" id="10195"/>
    <lineage>
        <taxon>Eukaryota</taxon>
        <taxon>Metazoa</taxon>
        <taxon>Spiralia</taxon>
        <taxon>Gnathifera</taxon>
        <taxon>Rotifera</taxon>
        <taxon>Eurotatoria</taxon>
        <taxon>Monogononta</taxon>
        <taxon>Pseudotrocha</taxon>
        <taxon>Ploima</taxon>
        <taxon>Brachionidae</taxon>
        <taxon>Brachionus</taxon>
    </lineage>
</organism>
<reference evidence="1 2" key="1">
    <citation type="journal article" date="2018" name="Sci. Rep.">
        <title>Genomic signatures of local adaptation to the degree of environmental predictability in rotifers.</title>
        <authorList>
            <person name="Franch-Gras L."/>
            <person name="Hahn C."/>
            <person name="Garcia-Roger E.M."/>
            <person name="Carmona M.J."/>
            <person name="Serra M."/>
            <person name="Gomez A."/>
        </authorList>
    </citation>
    <scope>NUCLEOTIDE SEQUENCE [LARGE SCALE GENOMIC DNA]</scope>
    <source>
        <strain evidence="1">HYR1</strain>
    </source>
</reference>
<feature type="non-terminal residue" evidence="1">
    <location>
        <position position="1"/>
    </location>
</feature>
<protein>
    <submittedName>
        <fullName evidence="1">Uncharacterized protein</fullName>
    </submittedName>
</protein>
<evidence type="ECO:0000313" key="2">
    <source>
        <dbReference type="Proteomes" id="UP000276133"/>
    </source>
</evidence>
<dbReference type="AlphaFoldDB" id="A0A3M7PIK6"/>
<proteinExistence type="predicted"/>
<gene>
    <name evidence="1" type="ORF">BpHYR1_047843</name>
</gene>
<dbReference type="Proteomes" id="UP000276133">
    <property type="component" value="Unassembled WGS sequence"/>
</dbReference>
<sequence>RFIHDTEGQTYEVTNLAVIGSDHLHFLRIFFLFFPNFDTIDIIETDSRVAIEIFLLQMIGLAKKKLKFKIGLKKRQIEVSDLDKEKLLEMLCQYLFDMMFLKFENLLKKGFKFVKDGLKFNFFDNEPLLDKFIKILNDRFGLKFLSETLICHQKTFIRRRKLKFEKSDFSIAFLNAETFGSLYLSYRIKK</sequence>
<keyword evidence="2" id="KW-1185">Reference proteome</keyword>
<dbReference type="EMBL" id="REGN01010496">
    <property type="protein sequence ID" value="RMZ98899.1"/>
    <property type="molecule type" value="Genomic_DNA"/>
</dbReference>
<comment type="caution">
    <text evidence="1">The sequence shown here is derived from an EMBL/GenBank/DDBJ whole genome shotgun (WGS) entry which is preliminary data.</text>
</comment>
<evidence type="ECO:0000313" key="1">
    <source>
        <dbReference type="EMBL" id="RMZ98899.1"/>
    </source>
</evidence>
<accession>A0A3M7PIK6</accession>
<name>A0A3M7PIK6_BRAPC</name>